<dbReference type="AlphaFoldDB" id="A0A517LJT1"/>
<name>A0A517LJT1_9PEZI</name>
<dbReference type="PROSITE" id="PS50097">
    <property type="entry name" value="BTB"/>
    <property type="match status" value="1"/>
</dbReference>
<dbReference type="STRING" id="50376.A0A517LJT1"/>
<proteinExistence type="predicted"/>
<evidence type="ECO:0000313" key="3">
    <source>
        <dbReference type="Proteomes" id="UP000316270"/>
    </source>
</evidence>
<keyword evidence="3" id="KW-1185">Reference proteome</keyword>
<feature type="domain" description="BTB" evidence="1">
    <location>
        <begin position="21"/>
        <end position="95"/>
    </location>
</feature>
<gene>
    <name evidence="2" type="ORF">FKW77_002554</name>
</gene>
<dbReference type="PANTHER" id="PTHR47843">
    <property type="entry name" value="BTB DOMAIN-CONTAINING PROTEIN-RELATED"/>
    <property type="match status" value="1"/>
</dbReference>
<protein>
    <recommendedName>
        <fullName evidence="1">BTB domain-containing protein</fullName>
    </recommendedName>
</protein>
<accession>A0A517LJT1</accession>
<dbReference type="PANTHER" id="PTHR47843:SF2">
    <property type="entry name" value="BTB DOMAIN-CONTAINING PROTEIN"/>
    <property type="match status" value="1"/>
</dbReference>
<reference evidence="2 3" key="1">
    <citation type="submission" date="2019-07" db="EMBL/GenBank/DDBJ databases">
        <title>Finished genome of Venturia effusa.</title>
        <authorList>
            <person name="Young C.A."/>
            <person name="Cox M.P."/>
            <person name="Ganley A.R.D."/>
            <person name="David W.J."/>
        </authorList>
    </citation>
    <scope>NUCLEOTIDE SEQUENCE [LARGE SCALE GENOMIC DNA]</scope>
    <source>
        <strain evidence="3">albino</strain>
    </source>
</reference>
<dbReference type="Proteomes" id="UP000316270">
    <property type="component" value="Chromosome 14"/>
</dbReference>
<dbReference type="InterPro" id="IPR000210">
    <property type="entry name" value="BTB/POZ_dom"/>
</dbReference>
<dbReference type="InterPro" id="IPR011333">
    <property type="entry name" value="SKP1/BTB/POZ_sf"/>
</dbReference>
<evidence type="ECO:0000313" key="2">
    <source>
        <dbReference type="EMBL" id="QDS75902.1"/>
    </source>
</evidence>
<evidence type="ECO:0000259" key="1">
    <source>
        <dbReference type="PROSITE" id="PS50097"/>
    </source>
</evidence>
<sequence length="259" mass="30273">MTEARSSFRVDAQEAHLDWQKFITVRFGDPSEPDKQQDFIVHEINIRLQCPFFEAALSRDWKEAQERVVHLPEHTPDVFRIYLGWLYQKRIAMSHIPDKTGQPFRDFNMALCRAYLLGDYLEDIDFKDTVIDVLIDLAVRSKAYYANGTDFIYKNTPAESPLRRLVIDLLVYAKGLDWKKTSCDLLDVNFPAEAFADLVVKMDETKNMDTTRRSKAPFFTDTCLYHCHGPDEECYKVKYRTTGVEWKPQATPKRRRLSA</sequence>
<dbReference type="CDD" id="cd18186">
    <property type="entry name" value="BTB_POZ_ZBTB_KLHL-like"/>
    <property type="match status" value="1"/>
</dbReference>
<dbReference type="SUPFAM" id="SSF54695">
    <property type="entry name" value="POZ domain"/>
    <property type="match status" value="1"/>
</dbReference>
<organism evidence="2 3">
    <name type="scientific">Venturia effusa</name>
    <dbReference type="NCBI Taxonomy" id="50376"/>
    <lineage>
        <taxon>Eukaryota</taxon>
        <taxon>Fungi</taxon>
        <taxon>Dikarya</taxon>
        <taxon>Ascomycota</taxon>
        <taxon>Pezizomycotina</taxon>
        <taxon>Dothideomycetes</taxon>
        <taxon>Pleosporomycetidae</taxon>
        <taxon>Venturiales</taxon>
        <taxon>Venturiaceae</taxon>
        <taxon>Venturia</taxon>
    </lineage>
</organism>
<dbReference type="OrthoDB" id="1022638at2759"/>
<dbReference type="Gene3D" id="3.30.710.10">
    <property type="entry name" value="Potassium Channel Kv1.1, Chain A"/>
    <property type="match status" value="1"/>
</dbReference>
<dbReference type="EMBL" id="CP042198">
    <property type="protein sequence ID" value="QDS75902.1"/>
    <property type="molecule type" value="Genomic_DNA"/>
</dbReference>